<dbReference type="RefSeq" id="WP_271186932.1">
    <property type="nucleotide sequence ID" value="NZ_BSFE01000005.1"/>
</dbReference>
<evidence type="ECO:0000313" key="4">
    <source>
        <dbReference type="Proteomes" id="UP001143486"/>
    </source>
</evidence>
<dbReference type="InterPro" id="IPR002035">
    <property type="entry name" value="VWF_A"/>
</dbReference>
<dbReference type="SUPFAM" id="SSF53300">
    <property type="entry name" value="vWA-like"/>
    <property type="match status" value="1"/>
</dbReference>
<dbReference type="Proteomes" id="UP001143486">
    <property type="component" value="Unassembled WGS sequence"/>
</dbReference>
<comment type="caution">
    <text evidence="3">The sequence shown here is derived from an EMBL/GenBank/DDBJ whole genome shotgun (WGS) entry which is preliminary data.</text>
</comment>
<dbReference type="EMBL" id="BSFE01000005">
    <property type="protein sequence ID" value="GLK52565.1"/>
    <property type="molecule type" value="Genomic_DNA"/>
</dbReference>
<keyword evidence="1" id="KW-0812">Transmembrane</keyword>
<dbReference type="InterPro" id="IPR010916">
    <property type="entry name" value="TonB_box_CS"/>
</dbReference>
<keyword evidence="1" id="KW-1133">Transmembrane helix</keyword>
<evidence type="ECO:0000259" key="2">
    <source>
        <dbReference type="PROSITE" id="PS50234"/>
    </source>
</evidence>
<dbReference type="InterPro" id="IPR036465">
    <property type="entry name" value="vWFA_dom_sf"/>
</dbReference>
<keyword evidence="4" id="KW-1185">Reference proteome</keyword>
<feature type="domain" description="VWFA" evidence="2">
    <location>
        <begin position="145"/>
        <end position="193"/>
    </location>
</feature>
<reference evidence="3" key="2">
    <citation type="submission" date="2023-01" db="EMBL/GenBank/DDBJ databases">
        <authorList>
            <person name="Sun Q."/>
            <person name="Evtushenko L."/>
        </authorList>
    </citation>
    <scope>NUCLEOTIDE SEQUENCE</scope>
    <source>
        <strain evidence="3">VKM B-1513</strain>
    </source>
</reference>
<keyword evidence="1" id="KW-0472">Membrane</keyword>
<evidence type="ECO:0000313" key="3">
    <source>
        <dbReference type="EMBL" id="GLK52565.1"/>
    </source>
</evidence>
<dbReference type="PROSITE" id="PS50234">
    <property type="entry name" value="VWFA"/>
    <property type="match status" value="1"/>
</dbReference>
<dbReference type="AlphaFoldDB" id="A0A9W6INT9"/>
<name>A0A9W6INT9_9PROT</name>
<feature type="transmembrane region" description="Helical" evidence="1">
    <location>
        <begin position="21"/>
        <end position="40"/>
    </location>
</feature>
<evidence type="ECO:0000256" key="1">
    <source>
        <dbReference type="SAM" id="Phobius"/>
    </source>
</evidence>
<organism evidence="3 4">
    <name type="scientific">Maricaulis virginensis</name>
    <dbReference type="NCBI Taxonomy" id="144022"/>
    <lineage>
        <taxon>Bacteria</taxon>
        <taxon>Pseudomonadati</taxon>
        <taxon>Pseudomonadota</taxon>
        <taxon>Alphaproteobacteria</taxon>
        <taxon>Maricaulales</taxon>
        <taxon>Maricaulaceae</taxon>
        <taxon>Maricaulis</taxon>
    </lineage>
</organism>
<gene>
    <name evidence="3" type="ORF">GCM10017621_20730</name>
</gene>
<sequence length="519" mass="56331">MPLARLLKNLGALLADRRGNVAMIFALSLMPITLLAGGAVDLNQAMTARTRLSQALDAAALAVGVNTSLSDADALRIANDFIAANYPNNRVGTVTSITVVIDDDTDTVTVTGEATVDTIMLGLAGIDHLTVGWESEVQRARQRLELVMVLDNTGSMGGSKIRSLRDSAELLTEILFEAADDPSDVKIGLVPFAATVNVGTQYERAWWLDPDALSPQHAEWAGPDGEVEIETCTGWGWRRRCETETIEVNHWDLFDELRNADWAGCVEARALPHDIEDTPPSAGNPATLFVPYFAPDEPDNGYFSNSYLNDGTGGGVEERLENIAKYENASVWSGYPNRSCTTTPITPLTSNRRTVENAIGDMEASGNTNIPNGIGWGIRVISPGEPFTEGTGYDDDEVIKAMVILTDGDNVMSGRNTNLMSDYEAYGYARDGRLGIRTSSGGVLSNELDERTEAACDYAKAQGIRVYTITFQVNSSSTRNMMRDCASHPSLYFDSPSNQALRDTFEMIAGDLTNLRLSR</sequence>
<reference evidence="3" key="1">
    <citation type="journal article" date="2014" name="Int. J. Syst. Evol. Microbiol.">
        <title>Complete genome sequence of Corynebacterium casei LMG S-19264T (=DSM 44701T), isolated from a smear-ripened cheese.</title>
        <authorList>
            <consortium name="US DOE Joint Genome Institute (JGI-PGF)"/>
            <person name="Walter F."/>
            <person name="Albersmeier A."/>
            <person name="Kalinowski J."/>
            <person name="Ruckert C."/>
        </authorList>
    </citation>
    <scope>NUCLEOTIDE SEQUENCE</scope>
    <source>
        <strain evidence="3">VKM B-1513</strain>
    </source>
</reference>
<dbReference type="PROSITE" id="PS00430">
    <property type="entry name" value="TONB_DEPENDENT_REC_1"/>
    <property type="match status" value="1"/>
</dbReference>
<dbReference type="Pfam" id="PF13400">
    <property type="entry name" value="Tad"/>
    <property type="match status" value="1"/>
</dbReference>
<protein>
    <recommendedName>
        <fullName evidence="2">VWFA domain-containing protein</fullName>
    </recommendedName>
</protein>
<dbReference type="InterPro" id="IPR028087">
    <property type="entry name" value="Tad_N"/>
</dbReference>
<dbReference type="Gene3D" id="3.40.50.410">
    <property type="entry name" value="von Willebrand factor, type A domain"/>
    <property type="match status" value="2"/>
</dbReference>
<proteinExistence type="predicted"/>
<accession>A0A9W6INT9</accession>